<feature type="coiled-coil region" evidence="1">
    <location>
        <begin position="776"/>
        <end position="902"/>
    </location>
</feature>
<feature type="compositionally biased region" description="Basic and acidic residues" evidence="2">
    <location>
        <begin position="973"/>
        <end position="984"/>
    </location>
</feature>
<sequence length="1015" mass="113887">METETITTISKALGLPRPFLNERNQAFTPLETWQKLTTFIATQVVNIKPIGYYRTLESITIYVFECSIDDTRNLKRASWKIYRRYRQFQKYCTYSLDAGIDRSVRVPRLSQAYFKILYAQHCKDRLVELHQWLEEIVKKTQHYCQLVQQKQERQEKEKFQALQQQRVAQLEKKVAKKMQYPGNNHGMSDATGDSVAMSSMSTSRLQRSSRMNSTASTRRRSSVNLKTIEQRGDPVLYMLRTDKAEALPVMMLSCFLFAGANCPFPHVFPGMPSFALAMEELNVQLTQVAPAAYPSKLQNSLTTRAGLGLRLTPSYEQDRQFLGATVAGFLRDQDELDPALVDVRVGARLVRVNGVDVDDVPFDQVLIQLRSLGLPLRLRFVYNPNLNHKRSSLVTPQSSVNATSAAELSSGRKKVTSSVSGECGSGNSAESQGVICKPFSNPSHRSYSVDAPRSQLGLFGSVFGDLFGGGSGSDANKALGSNSVNGTGIVSATCKRRGETADMASGSSYHSLLKGSGSALFSWDDISGGSRDLILRGFFTYLPPSLLRELVQKRRAESKAKAFLPEYDSSESDDSDEYECMENKTANLGRKAQGVWSTATGPIGLSFRSCKFCDVEATILEMPPVFFSSRREHQGSEKRLCKGFVLVSINNESTFGASFAITVKRLRSASRPTSLCFRWYKDFSPFVETEVAVSNGSSIPRSPSLMKPHEIGANAFVNNLDCVTEAQIDLSNSLQLALMENASIRDEIGILQDAHRELRLSHERAAERERCLQTNIEQSDAVITKLKEEVEMQRQELEKSRIRTQEAEAELATNKREYETMLEKAQEIAKARLAEHEEQLVKESNRSIENAKYLAERRARKMLEVAANESQRKHEEYLQKLAEEHSEEVESLMQQVAVWRHQVEVLTEAEKRNYAALVSNGVNPYGDYQRSRFSRSNADSPFADLRGAGISDIYRRQGIAQDSSVDANAVKWRDDIPGDDENKNKPHSFSRTSDHALHSNKGTFWNRVVSLLATD</sequence>
<evidence type="ECO:0000256" key="1">
    <source>
        <dbReference type="SAM" id="Coils"/>
    </source>
</evidence>
<dbReference type="AlphaFoldDB" id="A0A3M6VTA6"/>
<evidence type="ECO:0000313" key="4">
    <source>
        <dbReference type="EMBL" id="RMX70068.1"/>
    </source>
</evidence>
<feature type="compositionally biased region" description="Polar residues" evidence="2">
    <location>
        <begin position="416"/>
        <end position="431"/>
    </location>
</feature>
<comment type="caution">
    <text evidence="4">The sequence shown here is derived from an EMBL/GenBank/DDBJ whole genome shotgun (WGS) entry which is preliminary data.</text>
</comment>
<keyword evidence="1" id="KW-0175">Coiled coil</keyword>
<protein>
    <recommendedName>
        <fullName evidence="3">PDZ domain-containing protein</fullName>
    </recommendedName>
</protein>
<accession>A0A3M6VTA6</accession>
<evidence type="ECO:0000256" key="2">
    <source>
        <dbReference type="SAM" id="MobiDB-lite"/>
    </source>
</evidence>
<name>A0A3M6VTA6_9STRA</name>
<evidence type="ECO:0000313" key="5">
    <source>
        <dbReference type="Proteomes" id="UP000282087"/>
    </source>
</evidence>
<keyword evidence="5" id="KW-1185">Reference proteome</keyword>
<reference evidence="4 5" key="1">
    <citation type="submission" date="2018-06" db="EMBL/GenBank/DDBJ databases">
        <title>Comparative genomics of downy mildews reveals potential adaptations to biotrophy.</title>
        <authorList>
            <person name="Fletcher K."/>
            <person name="Klosterman S.J."/>
            <person name="Derevnina L."/>
            <person name="Martin F."/>
            <person name="Koike S."/>
            <person name="Reyes Chin-Wo S."/>
            <person name="Mou B."/>
            <person name="Michelmore R."/>
        </authorList>
    </citation>
    <scope>NUCLEOTIDE SEQUENCE [LARGE SCALE GENOMIC DNA]</scope>
    <source>
        <strain evidence="4 5">R14</strain>
    </source>
</reference>
<dbReference type="EMBL" id="QLLG01000007">
    <property type="protein sequence ID" value="RMX70068.1"/>
    <property type="molecule type" value="Genomic_DNA"/>
</dbReference>
<dbReference type="CDD" id="cd06093">
    <property type="entry name" value="PX_domain"/>
    <property type="match status" value="1"/>
</dbReference>
<organism evidence="4 5">
    <name type="scientific">Peronospora effusa</name>
    <dbReference type="NCBI Taxonomy" id="542832"/>
    <lineage>
        <taxon>Eukaryota</taxon>
        <taxon>Sar</taxon>
        <taxon>Stramenopiles</taxon>
        <taxon>Oomycota</taxon>
        <taxon>Peronosporomycetes</taxon>
        <taxon>Peronosporales</taxon>
        <taxon>Peronosporaceae</taxon>
        <taxon>Peronospora</taxon>
    </lineage>
</organism>
<dbReference type="PROSITE" id="PS50106">
    <property type="entry name" value="PDZ"/>
    <property type="match status" value="1"/>
</dbReference>
<dbReference type="VEuPathDB" id="FungiDB:DD237_001777"/>
<gene>
    <name evidence="4" type="ORF">DD238_000880</name>
</gene>
<dbReference type="GO" id="GO:0035091">
    <property type="term" value="F:phosphatidylinositol binding"/>
    <property type="evidence" value="ECO:0007669"/>
    <property type="project" value="InterPro"/>
</dbReference>
<feature type="domain" description="PDZ" evidence="3">
    <location>
        <begin position="308"/>
        <end position="384"/>
    </location>
</feature>
<feature type="region of interest" description="Disordered" evidence="2">
    <location>
        <begin position="973"/>
        <end position="996"/>
    </location>
</feature>
<proteinExistence type="predicted"/>
<dbReference type="InterPro" id="IPR036871">
    <property type="entry name" value="PX_dom_sf"/>
</dbReference>
<feature type="compositionally biased region" description="Low complexity" evidence="2">
    <location>
        <begin position="197"/>
        <end position="211"/>
    </location>
</feature>
<feature type="region of interest" description="Disordered" evidence="2">
    <location>
        <begin position="179"/>
        <end position="221"/>
    </location>
</feature>
<dbReference type="Proteomes" id="UP000282087">
    <property type="component" value="Unassembled WGS sequence"/>
</dbReference>
<feature type="region of interest" description="Disordered" evidence="2">
    <location>
        <begin position="404"/>
        <end position="431"/>
    </location>
</feature>
<dbReference type="InterPro" id="IPR001478">
    <property type="entry name" value="PDZ"/>
</dbReference>
<dbReference type="SUPFAM" id="SSF64268">
    <property type="entry name" value="PX domain"/>
    <property type="match status" value="1"/>
</dbReference>
<evidence type="ECO:0000259" key="3">
    <source>
        <dbReference type="PROSITE" id="PS50106"/>
    </source>
</evidence>
<dbReference type="SMART" id="SM00228">
    <property type="entry name" value="PDZ"/>
    <property type="match status" value="1"/>
</dbReference>
<feature type="compositionally biased region" description="Polar residues" evidence="2">
    <location>
        <begin position="212"/>
        <end position="221"/>
    </location>
</feature>